<dbReference type="GO" id="GO:0009187">
    <property type="term" value="P:cyclic nucleotide metabolic process"/>
    <property type="evidence" value="ECO:0007669"/>
    <property type="project" value="TreeGrafter"/>
</dbReference>
<dbReference type="EMBL" id="JAFIDN010000002">
    <property type="protein sequence ID" value="MBP3191608.1"/>
    <property type="molecule type" value="Genomic_DNA"/>
</dbReference>
<dbReference type="InterPro" id="IPR012386">
    <property type="entry name" value="Cyclic-nucl_3Pdiesterase"/>
</dbReference>
<keyword evidence="2" id="KW-1185">Reference proteome</keyword>
<proteinExistence type="predicted"/>
<dbReference type="GO" id="GO:0016874">
    <property type="term" value="F:ligase activity"/>
    <property type="evidence" value="ECO:0007669"/>
    <property type="project" value="UniProtKB-KW"/>
</dbReference>
<accession>A0A8J7S427</accession>
<name>A0A8J7S427_9BACT</name>
<keyword evidence="1" id="KW-0436">Ligase</keyword>
<comment type="caution">
    <text evidence="1">The sequence shown here is derived from an EMBL/GenBank/DDBJ whole genome shotgun (WGS) entry which is preliminary data.</text>
</comment>
<dbReference type="RefSeq" id="WP_210510265.1">
    <property type="nucleotide sequence ID" value="NZ_JAFIDN010000002.1"/>
</dbReference>
<evidence type="ECO:0000313" key="1">
    <source>
        <dbReference type="EMBL" id="MBP3191608.1"/>
    </source>
</evidence>
<dbReference type="AlphaFoldDB" id="A0A8J7S427"/>
<dbReference type="Gene3D" id="3.90.1140.10">
    <property type="entry name" value="Cyclic phosphodiesterase"/>
    <property type="match status" value="1"/>
</dbReference>
<dbReference type="GO" id="GO:0004113">
    <property type="term" value="F:2',3'-cyclic-nucleotide 3'-phosphodiesterase activity"/>
    <property type="evidence" value="ECO:0007669"/>
    <property type="project" value="TreeGrafter"/>
</dbReference>
<dbReference type="Proteomes" id="UP000673975">
    <property type="component" value="Unassembled WGS sequence"/>
</dbReference>
<dbReference type="PANTHER" id="PTHR28141">
    <property type="entry name" value="2',3'-CYCLIC-NUCLEOTIDE 3'-PHOSPHODIESTERASE"/>
    <property type="match status" value="1"/>
</dbReference>
<organism evidence="1 2">
    <name type="scientific">Natronogracilivirga saccharolytica</name>
    <dbReference type="NCBI Taxonomy" id="2812953"/>
    <lineage>
        <taxon>Bacteria</taxon>
        <taxon>Pseudomonadati</taxon>
        <taxon>Balneolota</taxon>
        <taxon>Balneolia</taxon>
        <taxon>Balneolales</taxon>
        <taxon>Cyclonatronaceae</taxon>
        <taxon>Natronogracilivirga</taxon>
    </lineage>
</organism>
<dbReference type="PANTHER" id="PTHR28141:SF1">
    <property type="entry name" value="2',3'-CYCLIC-NUCLEOTIDE 3'-PHOSPHODIESTERASE"/>
    <property type="match status" value="1"/>
</dbReference>
<gene>
    <name evidence="1" type="ORF">NATSA_02915</name>
</gene>
<dbReference type="InterPro" id="IPR009097">
    <property type="entry name" value="Cyclic_Pdiesterase"/>
</dbReference>
<dbReference type="SUPFAM" id="SSF55144">
    <property type="entry name" value="LigT-like"/>
    <property type="match status" value="1"/>
</dbReference>
<sequence>MSVKREAEQTNPQRYALWLKPENEVYGVLKRIIDDLASEYNAPAFEPHITVAGSIDRPEAELKDLVTDLARESEPMTLHLKETDFRDSLYRALFVHIAPNDTLLSLRERCLTRLKKEHEPYMPHVSLMYKEMEADRKKEIIERVGERFDLVFIPDKLYLVRTVGGPGTWKEIMHASLKS</sequence>
<protein>
    <submittedName>
        <fullName evidence="1">2'-5' RNA ligase family protein</fullName>
    </submittedName>
</protein>
<evidence type="ECO:0000313" key="2">
    <source>
        <dbReference type="Proteomes" id="UP000673975"/>
    </source>
</evidence>
<dbReference type="Pfam" id="PF13563">
    <property type="entry name" value="2_5_RNA_ligase2"/>
    <property type="match status" value="1"/>
</dbReference>
<reference evidence="1" key="1">
    <citation type="submission" date="2021-02" db="EMBL/GenBank/DDBJ databases">
        <title>Natronogracilivirga saccharolytica gen. nov. sp. nov. a new anaerobic, haloalkiliphilic carbohydrate-fermenting bacterium from soda lake and proposing of Cyclonatronumiaceae fam. nov. in the phylum Balneolaeota.</title>
        <authorList>
            <person name="Zhilina T.N."/>
            <person name="Sorokin D.Y."/>
            <person name="Zavarzina D.G."/>
            <person name="Toshchakov S.V."/>
            <person name="Kublanov I.V."/>
        </authorList>
    </citation>
    <scope>NUCLEOTIDE SEQUENCE</scope>
    <source>
        <strain evidence="1">Z-1702</strain>
    </source>
</reference>